<feature type="compositionally biased region" description="Acidic residues" evidence="1">
    <location>
        <begin position="750"/>
        <end position="770"/>
    </location>
</feature>
<proteinExistence type="predicted"/>
<gene>
    <name evidence="2" type="ORF">SNAT2548_LOCUS6431</name>
</gene>
<feature type="compositionally biased region" description="Basic and acidic residues" evidence="1">
    <location>
        <begin position="775"/>
        <end position="785"/>
    </location>
</feature>
<accession>A0A812JF51</accession>
<organism evidence="2 3">
    <name type="scientific">Symbiodinium natans</name>
    <dbReference type="NCBI Taxonomy" id="878477"/>
    <lineage>
        <taxon>Eukaryota</taxon>
        <taxon>Sar</taxon>
        <taxon>Alveolata</taxon>
        <taxon>Dinophyceae</taxon>
        <taxon>Suessiales</taxon>
        <taxon>Symbiodiniaceae</taxon>
        <taxon>Symbiodinium</taxon>
    </lineage>
</organism>
<dbReference type="Proteomes" id="UP000604046">
    <property type="component" value="Unassembled WGS sequence"/>
</dbReference>
<evidence type="ECO:0000313" key="2">
    <source>
        <dbReference type="EMBL" id="CAE7205026.1"/>
    </source>
</evidence>
<reference evidence="2" key="1">
    <citation type="submission" date="2021-02" db="EMBL/GenBank/DDBJ databases">
        <authorList>
            <person name="Dougan E. K."/>
            <person name="Rhodes N."/>
            <person name="Thang M."/>
            <person name="Chan C."/>
        </authorList>
    </citation>
    <scope>NUCLEOTIDE SEQUENCE</scope>
</reference>
<sequence length="1323" mass="147022">MTGSVFWVHVDSGHTAVQTVSFLDLVRASRTLFLGGRWPMDLPILLRASEAAAWQDRASGLKRCPLVEGHAVVAAFYIGLARSILDRDVGAIQQWLDLAVCVKLQAHDLVTSAEDPDGAVRSAILGLQSQARTSTLVSLSCSYICWLRRLETVLESPTYKGCTLAEQVDLLKERDKIHYVDGREMNRTLLIGSKSAVASFKDTATCDIFLMLERRWGRTLFSLHSEKLRMLLNGCKAAMPGSLAYVLETMYFLLHCGLVRTTKFTTHSMNALKHTSFLALTLGAMLLLSSLESKARAEDESRATDVLDVLALFARPVRLLEGDRYVQTSRVEEEEEEEEHDEDPAEKHAGVQQDDEEEAEQGKPRRPRVSLGSWFEDKDDRARKLAEILLQVLSGGYARDMVFLSKHNRFGFLAEGAKVQVDLAEKLWSVVAEGGAEHAAATTAAEEALGDDAQVKRWLEKRTQVLQLPFKNLKTEAVRAQLCESFLKAKRPNKVLYVWNGDSIRERPSQPWTRRGAFGRFSKKILNSVCKIAQDMVSKGGTVGFSDYAVAVGSDGGLRSQRLVLEKNKVFGLSAKEILVSRSRRAKKETTKKQRAEDVQHVYIAAALTSKKQNQVFLRGVAEKMASFQDLGFHRPAFPLVSCEEKTALMEWKKTPTCSSPVSWNKEKLPMFWRERKPLEWWSTLLEAVQPNAVVDFAPGCGLPLACLQSDVPYVALAWNASHKATLEAILFEAAKKHLSGRPLLWSEVTGEEEGEDAGLEEEEDDEDEGTQSVRFKDKKKDRPAPDSTSDIIGLPRFLQLVWSFVSVPLRSRGAMAQQDPRPAEPGAEGAIGDVAQAMCKQVVWVQTNVAAWIQKTQFAHAMLGPGGRLDTLPPLQIETPGTAGEEMYQRGHCVEALRTSGMYEGSVTFASARDALADIPYADLWMAETKGRLVCPAVLFARVTDEKSVDKPWELLGGSGLLLAFYLVLARSVDGQDWEVVDKLLSAALSTTIRVHTGRTDSEDIARVKMDWLGLSRKLGQLAPSLLLWLRWFHEGTKGWGLGMDSKSLKLLETKKVRYEGRAISKEKLELGILAGTLGLCDADTWSSAWSLEREFGRGLTDNQAKLLILMRAANKHHKEYPISEKCEALSHVDPKQILLYFFQVLLVAFRSEYANLDEDFREGNRLETFLLLMYMKLSLVALASTLIEVSDVDGDIKKKLQHVVVLFASPLEFQSHMDAASFDPHREFYTSVFGKPGDAGSSVSDSSVSDSIVLDFIAAVYPLFDGSNDAAVKKCSEDMTLADFPGHVFEGGHGKGSKDADFAPWRLWYKAMQQPSPDACV</sequence>
<dbReference type="EMBL" id="CAJNDS010000427">
    <property type="protein sequence ID" value="CAE7205026.1"/>
    <property type="molecule type" value="Genomic_DNA"/>
</dbReference>
<comment type="caution">
    <text evidence="2">The sequence shown here is derived from an EMBL/GenBank/DDBJ whole genome shotgun (WGS) entry which is preliminary data.</text>
</comment>
<feature type="compositionally biased region" description="Acidic residues" evidence="1">
    <location>
        <begin position="332"/>
        <end position="344"/>
    </location>
</feature>
<protein>
    <submittedName>
        <fullName evidence="2">Uncharacterized protein</fullName>
    </submittedName>
</protein>
<evidence type="ECO:0000313" key="3">
    <source>
        <dbReference type="Proteomes" id="UP000604046"/>
    </source>
</evidence>
<feature type="region of interest" description="Disordered" evidence="1">
    <location>
        <begin position="746"/>
        <end position="789"/>
    </location>
</feature>
<feature type="region of interest" description="Disordered" evidence="1">
    <location>
        <begin position="326"/>
        <end position="372"/>
    </location>
</feature>
<evidence type="ECO:0000256" key="1">
    <source>
        <dbReference type="SAM" id="MobiDB-lite"/>
    </source>
</evidence>
<keyword evidence="3" id="KW-1185">Reference proteome</keyword>
<name>A0A812JF51_9DINO</name>